<feature type="transmembrane region" description="Helical" evidence="5">
    <location>
        <begin position="12"/>
        <end position="36"/>
    </location>
</feature>
<dbReference type="AlphaFoldDB" id="A0A096M0R5"/>
<evidence type="ECO:0000256" key="4">
    <source>
        <dbReference type="SAM" id="MobiDB-lite"/>
    </source>
</evidence>
<dbReference type="OMA" id="FFSESCY"/>
<dbReference type="PROSITE" id="PS50041">
    <property type="entry name" value="C_TYPE_LECTIN_2"/>
    <property type="match status" value="1"/>
</dbReference>
<reference evidence="7" key="2">
    <citation type="submission" date="2025-08" db="UniProtKB">
        <authorList>
            <consortium name="Ensembl"/>
        </authorList>
    </citation>
    <scope>IDENTIFICATION</scope>
</reference>
<keyword evidence="2" id="KW-1015">Disulfide bond</keyword>
<evidence type="ECO:0000313" key="7">
    <source>
        <dbReference type="Ensembl" id="ENSPFOP00000025006.1"/>
    </source>
</evidence>
<dbReference type="Pfam" id="PF00059">
    <property type="entry name" value="Lectin_C"/>
    <property type="match status" value="1"/>
</dbReference>
<dbReference type="GeneTree" id="ENSGT00940000167246"/>
<evidence type="ECO:0000313" key="8">
    <source>
        <dbReference type="Proteomes" id="UP000028760"/>
    </source>
</evidence>
<evidence type="ECO:0000256" key="5">
    <source>
        <dbReference type="SAM" id="Phobius"/>
    </source>
</evidence>
<dbReference type="eggNOG" id="KOG4297">
    <property type="taxonomic scope" value="Eukaryota"/>
</dbReference>
<keyword evidence="5" id="KW-0472">Membrane</keyword>
<dbReference type="EMBL" id="AYCK01013626">
    <property type="status" value="NOT_ANNOTATED_CDS"/>
    <property type="molecule type" value="Genomic_DNA"/>
</dbReference>
<dbReference type="SUPFAM" id="SSF56436">
    <property type="entry name" value="C-type lectin-like"/>
    <property type="match status" value="1"/>
</dbReference>
<dbReference type="InterPro" id="IPR001304">
    <property type="entry name" value="C-type_lectin-like"/>
</dbReference>
<keyword evidence="3" id="KW-0325">Glycoprotein</keyword>
<reference evidence="7" key="3">
    <citation type="submission" date="2025-09" db="UniProtKB">
        <authorList>
            <consortium name="Ensembl"/>
        </authorList>
    </citation>
    <scope>IDENTIFICATION</scope>
</reference>
<dbReference type="PANTHER" id="PTHR46490">
    <property type="entry name" value="C-TYPE LECTIN DOMAIN FAMILY 12 MEMBER A-RELATED"/>
    <property type="match status" value="1"/>
</dbReference>
<dbReference type="InterPro" id="IPR016187">
    <property type="entry name" value="CTDL_fold"/>
</dbReference>
<evidence type="ECO:0000256" key="1">
    <source>
        <dbReference type="ARBA" id="ARBA00022734"/>
    </source>
</evidence>
<dbReference type="InterPro" id="IPR052309">
    <property type="entry name" value="C-type_Lectin_Domain_Fam1"/>
</dbReference>
<dbReference type="STRING" id="48698.ENSPFOP00000025006"/>
<dbReference type="Gene3D" id="3.10.100.10">
    <property type="entry name" value="Mannose-Binding Protein A, subunit A"/>
    <property type="match status" value="1"/>
</dbReference>
<dbReference type="Proteomes" id="UP000028760">
    <property type="component" value="Unassembled WGS sequence"/>
</dbReference>
<protein>
    <recommendedName>
        <fullName evidence="6">C-type lectin domain-containing protein</fullName>
    </recommendedName>
</protein>
<evidence type="ECO:0000259" key="6">
    <source>
        <dbReference type="PROSITE" id="PS50041"/>
    </source>
</evidence>
<proteinExistence type="predicted"/>
<dbReference type="GO" id="GO:0030246">
    <property type="term" value="F:carbohydrate binding"/>
    <property type="evidence" value="ECO:0007669"/>
    <property type="project" value="UniProtKB-KW"/>
</dbReference>
<keyword evidence="8" id="KW-1185">Reference proteome</keyword>
<keyword evidence="5" id="KW-0812">Transmembrane</keyword>
<reference evidence="8" key="1">
    <citation type="submission" date="2013-10" db="EMBL/GenBank/DDBJ databases">
        <authorList>
            <person name="Schartl M."/>
            <person name="Warren W."/>
        </authorList>
    </citation>
    <scope>NUCLEOTIDE SEQUENCE [LARGE SCALE GENOMIC DNA]</scope>
    <source>
        <strain evidence="8">female</strain>
    </source>
</reference>
<keyword evidence="5" id="KW-1133">Transmembrane helix</keyword>
<dbReference type="PANTHER" id="PTHR46490:SF6">
    <property type="entry name" value="ASIALOGLYCOPROTEIN RECEPTOR 1-LIKE-RELATED"/>
    <property type="match status" value="1"/>
</dbReference>
<keyword evidence="1" id="KW-0430">Lectin</keyword>
<organism evidence="7 8">
    <name type="scientific">Poecilia formosa</name>
    <name type="common">Amazon molly</name>
    <name type="synonym">Limia formosa</name>
    <dbReference type="NCBI Taxonomy" id="48698"/>
    <lineage>
        <taxon>Eukaryota</taxon>
        <taxon>Metazoa</taxon>
        <taxon>Chordata</taxon>
        <taxon>Craniata</taxon>
        <taxon>Vertebrata</taxon>
        <taxon>Euteleostomi</taxon>
        <taxon>Actinopterygii</taxon>
        <taxon>Neopterygii</taxon>
        <taxon>Teleostei</taxon>
        <taxon>Neoteleostei</taxon>
        <taxon>Acanthomorphata</taxon>
        <taxon>Ovalentaria</taxon>
        <taxon>Atherinomorphae</taxon>
        <taxon>Cyprinodontiformes</taxon>
        <taxon>Poeciliidae</taxon>
        <taxon>Poeciliinae</taxon>
        <taxon>Poecilia</taxon>
    </lineage>
</organism>
<evidence type="ECO:0000256" key="3">
    <source>
        <dbReference type="ARBA" id="ARBA00023180"/>
    </source>
</evidence>
<dbReference type="InterPro" id="IPR016186">
    <property type="entry name" value="C-type_lectin-like/link_sf"/>
</dbReference>
<dbReference type="SMART" id="SM00034">
    <property type="entry name" value="CLECT"/>
    <property type="match status" value="1"/>
</dbReference>
<name>A0A096M0R5_POEFO</name>
<accession>A0A096M0R5</accession>
<sequence>MMVNITLFTKILLLVSVGILSVLLLASIGIICWAGWKMNQHDEAIKKHSEETADLGKQTENLKTENEKSQNETEKLSRHVENLNEKSQNETENMNQKIQLIQKFNTFLINEHCNGSECLLCQTSWTFFNDSCYYFGNVRWTWDESRRYCWDKSADLIIINNLQELKLIYDNMKTFHWLGLYRSGNNWYWIDGRIDTLKFWRPSYPISDHDYAVMYRYANLTASWYSVSNTYARSPLCEQKAFKVSLN</sequence>
<evidence type="ECO:0000256" key="2">
    <source>
        <dbReference type="ARBA" id="ARBA00023157"/>
    </source>
</evidence>
<feature type="compositionally biased region" description="Basic and acidic residues" evidence="4">
    <location>
        <begin position="60"/>
        <end position="79"/>
    </location>
</feature>
<feature type="domain" description="C-type lectin" evidence="6">
    <location>
        <begin position="128"/>
        <end position="238"/>
    </location>
</feature>
<feature type="region of interest" description="Disordered" evidence="4">
    <location>
        <begin position="55"/>
        <end position="79"/>
    </location>
</feature>
<dbReference type="Ensembl" id="ENSPFOT00000026303.1">
    <property type="protein sequence ID" value="ENSPFOP00000025006.1"/>
    <property type="gene ID" value="ENSPFOG00000021833.1"/>
</dbReference>